<dbReference type="Proteomes" id="UP001286313">
    <property type="component" value="Unassembled WGS sequence"/>
</dbReference>
<dbReference type="AlphaFoldDB" id="A0AAE1ETC5"/>
<keyword evidence="2" id="KW-1185">Reference proteome</keyword>
<dbReference type="EMBL" id="JAWQEG010004561">
    <property type="protein sequence ID" value="KAK3861103.1"/>
    <property type="molecule type" value="Genomic_DNA"/>
</dbReference>
<comment type="caution">
    <text evidence="1">The sequence shown here is derived from an EMBL/GenBank/DDBJ whole genome shotgun (WGS) entry which is preliminary data.</text>
</comment>
<reference evidence="1" key="1">
    <citation type="submission" date="2023-10" db="EMBL/GenBank/DDBJ databases">
        <title>Genome assemblies of two species of porcelain crab, Petrolisthes cinctipes and Petrolisthes manimaculis (Anomura: Porcellanidae).</title>
        <authorList>
            <person name="Angst P."/>
        </authorList>
    </citation>
    <scope>NUCLEOTIDE SEQUENCE</scope>
    <source>
        <strain evidence="1">PB745_01</strain>
        <tissue evidence="1">Gill</tissue>
    </source>
</reference>
<organism evidence="1 2">
    <name type="scientific">Petrolisthes cinctipes</name>
    <name type="common">Flat porcelain crab</name>
    <dbReference type="NCBI Taxonomy" id="88211"/>
    <lineage>
        <taxon>Eukaryota</taxon>
        <taxon>Metazoa</taxon>
        <taxon>Ecdysozoa</taxon>
        <taxon>Arthropoda</taxon>
        <taxon>Crustacea</taxon>
        <taxon>Multicrustacea</taxon>
        <taxon>Malacostraca</taxon>
        <taxon>Eumalacostraca</taxon>
        <taxon>Eucarida</taxon>
        <taxon>Decapoda</taxon>
        <taxon>Pleocyemata</taxon>
        <taxon>Anomura</taxon>
        <taxon>Galatheoidea</taxon>
        <taxon>Porcellanidae</taxon>
        <taxon>Petrolisthes</taxon>
    </lineage>
</organism>
<sequence>MCIGGVWVEVGGVGGVGAARVSVLGRPQPSGAPLLIGSPLPRASDPPGPHACHLGQSLPAITTSARPLWWLRAVPTCPRPAPHTTKPAPPYSAPYAPTQSYIPRNPPHLVRSQHTTRPSYHSATQPYHATNPTMPPTLPCHHPYHATNPTMPPSLQCHTSDATSLPQHPRRVLLFLYE</sequence>
<proteinExistence type="predicted"/>
<protein>
    <submittedName>
        <fullName evidence="1">Uncharacterized protein</fullName>
    </submittedName>
</protein>
<evidence type="ECO:0000313" key="2">
    <source>
        <dbReference type="Proteomes" id="UP001286313"/>
    </source>
</evidence>
<evidence type="ECO:0000313" key="1">
    <source>
        <dbReference type="EMBL" id="KAK3861103.1"/>
    </source>
</evidence>
<gene>
    <name evidence="1" type="ORF">Pcinc_032903</name>
</gene>
<name>A0AAE1ETC5_PETCI</name>
<accession>A0AAE1ETC5</accession>